<sequence length="233" mass="25769">MSDKSTSSLDILKRELNRLVSFTDTIGTAKASVLESQQAAEAAIQAAEAVHEQQKALLVDLRREHQKSIDGQSELLRTNSRQWEEALKKQLAVALQEYGKQTAELEKVAEMLRKDGQKQGDVLTGVGDRLQVITASLTAFRDAMNAARFSDRLESIGTQQDVLHHTAQTSQEVLLNYFATIEQAMLRQQESVDGQLQALQHQLREVGTRSLVLQGIIAAGVITLVVLHFIKAV</sequence>
<proteinExistence type="predicted"/>
<dbReference type="RefSeq" id="WP_208133384.1">
    <property type="nucleotide sequence ID" value="NZ_BAABGQ010000002.1"/>
</dbReference>
<gene>
    <name evidence="2" type="ORF">GCM10023172_01590</name>
</gene>
<organism evidence="2 3">
    <name type="scientific">Hymenobacter ginsengisoli</name>
    <dbReference type="NCBI Taxonomy" id="1051626"/>
    <lineage>
        <taxon>Bacteria</taxon>
        <taxon>Pseudomonadati</taxon>
        <taxon>Bacteroidota</taxon>
        <taxon>Cytophagia</taxon>
        <taxon>Cytophagales</taxon>
        <taxon>Hymenobacteraceae</taxon>
        <taxon>Hymenobacter</taxon>
    </lineage>
</organism>
<accession>A0ABP8PXG8</accession>
<evidence type="ECO:0000313" key="2">
    <source>
        <dbReference type="EMBL" id="GAA4493248.1"/>
    </source>
</evidence>
<keyword evidence="1" id="KW-1133">Transmembrane helix</keyword>
<evidence type="ECO:0000313" key="3">
    <source>
        <dbReference type="Proteomes" id="UP001501243"/>
    </source>
</evidence>
<comment type="caution">
    <text evidence="2">The sequence shown here is derived from an EMBL/GenBank/DDBJ whole genome shotgun (WGS) entry which is preliminary data.</text>
</comment>
<dbReference type="EMBL" id="BAABGQ010000002">
    <property type="protein sequence ID" value="GAA4493248.1"/>
    <property type="molecule type" value="Genomic_DNA"/>
</dbReference>
<name>A0ABP8PXG8_9BACT</name>
<keyword evidence="1" id="KW-0472">Membrane</keyword>
<dbReference type="Proteomes" id="UP001501243">
    <property type="component" value="Unassembled WGS sequence"/>
</dbReference>
<evidence type="ECO:0000256" key="1">
    <source>
        <dbReference type="SAM" id="Phobius"/>
    </source>
</evidence>
<keyword evidence="1" id="KW-0812">Transmembrane</keyword>
<keyword evidence="3" id="KW-1185">Reference proteome</keyword>
<feature type="transmembrane region" description="Helical" evidence="1">
    <location>
        <begin position="211"/>
        <end position="230"/>
    </location>
</feature>
<protein>
    <submittedName>
        <fullName evidence="2">Uncharacterized protein</fullName>
    </submittedName>
</protein>
<reference evidence="3" key="1">
    <citation type="journal article" date="2019" name="Int. J. Syst. Evol. Microbiol.">
        <title>The Global Catalogue of Microorganisms (GCM) 10K type strain sequencing project: providing services to taxonomists for standard genome sequencing and annotation.</title>
        <authorList>
            <consortium name="The Broad Institute Genomics Platform"/>
            <consortium name="The Broad Institute Genome Sequencing Center for Infectious Disease"/>
            <person name="Wu L."/>
            <person name="Ma J."/>
        </authorList>
    </citation>
    <scope>NUCLEOTIDE SEQUENCE [LARGE SCALE GENOMIC DNA]</scope>
    <source>
        <strain evidence="3">JCM 17841</strain>
    </source>
</reference>